<keyword evidence="1" id="KW-0175">Coiled coil</keyword>
<feature type="non-terminal residue" evidence="2">
    <location>
        <position position="1"/>
    </location>
</feature>
<organism evidence="2 3">
    <name type="scientific">Mucuna pruriens</name>
    <name type="common">Velvet bean</name>
    <name type="synonym">Dolichos pruriens</name>
    <dbReference type="NCBI Taxonomy" id="157652"/>
    <lineage>
        <taxon>Eukaryota</taxon>
        <taxon>Viridiplantae</taxon>
        <taxon>Streptophyta</taxon>
        <taxon>Embryophyta</taxon>
        <taxon>Tracheophyta</taxon>
        <taxon>Spermatophyta</taxon>
        <taxon>Magnoliopsida</taxon>
        <taxon>eudicotyledons</taxon>
        <taxon>Gunneridae</taxon>
        <taxon>Pentapetalae</taxon>
        <taxon>rosids</taxon>
        <taxon>fabids</taxon>
        <taxon>Fabales</taxon>
        <taxon>Fabaceae</taxon>
        <taxon>Papilionoideae</taxon>
        <taxon>50 kb inversion clade</taxon>
        <taxon>NPAAA clade</taxon>
        <taxon>indigoferoid/millettioid clade</taxon>
        <taxon>Phaseoleae</taxon>
        <taxon>Mucuna</taxon>
    </lineage>
</organism>
<dbReference type="EMBL" id="QJKJ01006353">
    <property type="protein sequence ID" value="RDX87034.1"/>
    <property type="molecule type" value="Genomic_DNA"/>
</dbReference>
<feature type="coiled-coil region" evidence="1">
    <location>
        <begin position="62"/>
        <end position="89"/>
    </location>
</feature>
<evidence type="ECO:0000256" key="1">
    <source>
        <dbReference type="SAM" id="Coils"/>
    </source>
</evidence>
<evidence type="ECO:0000313" key="3">
    <source>
        <dbReference type="Proteomes" id="UP000257109"/>
    </source>
</evidence>
<gene>
    <name evidence="2" type="ORF">CR513_31561</name>
</gene>
<evidence type="ECO:0000313" key="2">
    <source>
        <dbReference type="EMBL" id="RDX87034.1"/>
    </source>
</evidence>
<sequence>MANDQAGEHRKFQLQELDELLLEAYENARIYKQRVKEFHDQKILRKYFHIGQKLVAHHWRPRQNMTATIEDLKMQIGQLANTVSELQAAGSTSLPSQPIPNLRGNANAIMLRSDKELPHPVQHQVS</sequence>
<proteinExistence type="predicted"/>
<comment type="caution">
    <text evidence="2">The sequence shown here is derived from an EMBL/GenBank/DDBJ whole genome shotgun (WGS) entry which is preliminary data.</text>
</comment>
<dbReference type="OrthoDB" id="1828789at2759"/>
<reference evidence="2" key="1">
    <citation type="submission" date="2018-05" db="EMBL/GenBank/DDBJ databases">
        <title>Draft genome of Mucuna pruriens seed.</title>
        <authorList>
            <person name="Nnadi N.E."/>
            <person name="Vos R."/>
            <person name="Hasami M.H."/>
            <person name="Devisetty U.K."/>
            <person name="Aguiy J.C."/>
        </authorList>
    </citation>
    <scope>NUCLEOTIDE SEQUENCE [LARGE SCALE GENOMIC DNA]</scope>
    <source>
        <strain evidence="2">JCA_2017</strain>
    </source>
</reference>
<name>A0A371G905_MUCPR</name>
<accession>A0A371G905</accession>
<dbReference type="Proteomes" id="UP000257109">
    <property type="component" value="Unassembled WGS sequence"/>
</dbReference>
<protein>
    <submittedName>
        <fullName evidence="2">Uncharacterized protein</fullName>
    </submittedName>
</protein>
<dbReference type="AlphaFoldDB" id="A0A371G905"/>
<keyword evidence="3" id="KW-1185">Reference proteome</keyword>